<reference evidence="1 2" key="1">
    <citation type="journal article" date="2018" name="New Phytol.">
        <title>Phylogenomics of Endogonaceae and evolution of mycorrhizas within Mucoromycota.</title>
        <authorList>
            <person name="Chang Y."/>
            <person name="Desiro A."/>
            <person name="Na H."/>
            <person name="Sandor L."/>
            <person name="Lipzen A."/>
            <person name="Clum A."/>
            <person name="Barry K."/>
            <person name="Grigoriev I.V."/>
            <person name="Martin F.M."/>
            <person name="Stajich J.E."/>
            <person name="Smith M.E."/>
            <person name="Bonito G."/>
            <person name="Spatafora J.W."/>
        </authorList>
    </citation>
    <scope>NUCLEOTIDE SEQUENCE [LARGE SCALE GENOMIC DNA]</scope>
    <source>
        <strain evidence="1 2">AD002</strain>
    </source>
</reference>
<dbReference type="Proteomes" id="UP000274822">
    <property type="component" value="Unassembled WGS sequence"/>
</dbReference>
<dbReference type="AlphaFoldDB" id="A0A433QC85"/>
<sequence>MPATVASLGSLPLPDLGSTFDPKTLPWLQAPLRLISLDLLPRIDRAVSILRHRELNGAIERGGRRIPNLLYLPDPFQTASLHLVYNHLNLERFTIENVRAAVQSGSLEGLLSAEDSKNLPASILSFLESLCLVILYIRAFALPTGEPPEFITKICDKAIPPTTSSHFHSSLWYEAFTEHNVRLTDYQQVGSPQRMAPSNVYMNEVCERIRLVKVREDLGIKEGAEAQRYVNCGASFSYLVLWFIFVEPSMDSYRPRPLAHLSSHPTTHSYHAKDIRFRTWEAPRPIPPLQSAHLPRLCRRLGQHYHHEPAPPLHVSHPSPSLLVYARLSQHYRPAGRARDRHGAAGQSCQHHRALERVDAQVTGCEGESRS</sequence>
<comment type="caution">
    <text evidence="1">The sequence shown here is derived from an EMBL/GenBank/DDBJ whole genome shotgun (WGS) entry which is preliminary data.</text>
</comment>
<gene>
    <name evidence="1" type="ORF">BC938DRAFT_483381</name>
</gene>
<protein>
    <submittedName>
        <fullName evidence="1">Uncharacterized protein</fullName>
    </submittedName>
</protein>
<dbReference type="EMBL" id="RBNJ01008585">
    <property type="protein sequence ID" value="RUS27344.1"/>
    <property type="molecule type" value="Genomic_DNA"/>
</dbReference>
<evidence type="ECO:0000313" key="2">
    <source>
        <dbReference type="Proteomes" id="UP000274822"/>
    </source>
</evidence>
<evidence type="ECO:0000313" key="1">
    <source>
        <dbReference type="EMBL" id="RUS27344.1"/>
    </source>
</evidence>
<proteinExistence type="predicted"/>
<keyword evidence="2" id="KW-1185">Reference proteome</keyword>
<organism evidence="1 2">
    <name type="scientific">Jimgerdemannia flammicorona</name>
    <dbReference type="NCBI Taxonomy" id="994334"/>
    <lineage>
        <taxon>Eukaryota</taxon>
        <taxon>Fungi</taxon>
        <taxon>Fungi incertae sedis</taxon>
        <taxon>Mucoromycota</taxon>
        <taxon>Mucoromycotina</taxon>
        <taxon>Endogonomycetes</taxon>
        <taxon>Endogonales</taxon>
        <taxon>Endogonaceae</taxon>
        <taxon>Jimgerdemannia</taxon>
    </lineage>
</organism>
<accession>A0A433QC85</accession>
<name>A0A433QC85_9FUNG</name>